<accession>A0A919PPA6</accession>
<dbReference type="Pfam" id="PF13460">
    <property type="entry name" value="NAD_binding_10"/>
    <property type="match status" value="1"/>
</dbReference>
<dbReference type="Proteomes" id="UP000660611">
    <property type="component" value="Unassembled WGS sequence"/>
</dbReference>
<dbReference type="AlphaFoldDB" id="A0A919PPA6"/>
<dbReference type="InterPro" id="IPR051604">
    <property type="entry name" value="Ergot_Alk_Oxidoreductase"/>
</dbReference>
<evidence type="ECO:0000313" key="3">
    <source>
        <dbReference type="Proteomes" id="UP000660611"/>
    </source>
</evidence>
<protein>
    <submittedName>
        <fullName evidence="2">NAD(P)-dependent oxidoreductase</fullName>
    </submittedName>
</protein>
<name>A0A919PPA6_9ACTN</name>
<gene>
    <name evidence="2" type="ORF">Dsi01nite_038890</name>
</gene>
<evidence type="ECO:0000313" key="2">
    <source>
        <dbReference type="EMBL" id="GIG45848.1"/>
    </source>
</evidence>
<keyword evidence="3" id="KW-1185">Reference proteome</keyword>
<dbReference type="RefSeq" id="WP_203847639.1">
    <property type="nucleotide sequence ID" value="NZ_BAAAVW010000033.1"/>
</dbReference>
<evidence type="ECO:0000259" key="1">
    <source>
        <dbReference type="Pfam" id="PF13460"/>
    </source>
</evidence>
<comment type="caution">
    <text evidence="2">The sequence shown here is derived from an EMBL/GenBank/DDBJ whole genome shotgun (WGS) entry which is preliminary data.</text>
</comment>
<dbReference type="SUPFAM" id="SSF51735">
    <property type="entry name" value="NAD(P)-binding Rossmann-fold domains"/>
    <property type="match status" value="1"/>
</dbReference>
<sequence>MTEAESPVLVTGAGGGVGSVGRTVVELLRRRGVPVRAFVHHEDDRTEVLRAAGAEVVAGDLTQAGDVVRALAGCRRMYFGMSVSPRYLQATVTVAAAARAQGDLAVLVNMSQMTVSQMTLTSTAESKQQRLHWLAEQVLGWSGLPVVQVRPTVFLENPLFTTFAAGSIAGSGTIRLPFGSGRTAPVAAHDVAEVVADVLADPAPHVGKVYELTGPRSQDMTATAAEFAAALGRPVTYVDVPLRQWIDEELAPLGLPAHLQEHLATMARLHHDNRYDRLTHDVEAVTGRPATSVRDFVAAQAR</sequence>
<proteinExistence type="predicted"/>
<reference evidence="2" key="1">
    <citation type="submission" date="2021-01" db="EMBL/GenBank/DDBJ databases">
        <title>Whole genome shotgun sequence of Dactylosporangium siamense NBRC 106093.</title>
        <authorList>
            <person name="Komaki H."/>
            <person name="Tamura T."/>
        </authorList>
    </citation>
    <scope>NUCLEOTIDE SEQUENCE</scope>
    <source>
        <strain evidence="2">NBRC 106093</strain>
    </source>
</reference>
<dbReference type="InterPro" id="IPR016040">
    <property type="entry name" value="NAD(P)-bd_dom"/>
</dbReference>
<dbReference type="InterPro" id="IPR036291">
    <property type="entry name" value="NAD(P)-bd_dom_sf"/>
</dbReference>
<dbReference type="PANTHER" id="PTHR43162:SF1">
    <property type="entry name" value="PRESTALK A DIFFERENTIATION PROTEIN A"/>
    <property type="match status" value="1"/>
</dbReference>
<dbReference type="Gene3D" id="3.90.25.10">
    <property type="entry name" value="UDP-galactose 4-epimerase, domain 1"/>
    <property type="match status" value="1"/>
</dbReference>
<organism evidence="2 3">
    <name type="scientific">Dactylosporangium siamense</name>
    <dbReference type="NCBI Taxonomy" id="685454"/>
    <lineage>
        <taxon>Bacteria</taxon>
        <taxon>Bacillati</taxon>
        <taxon>Actinomycetota</taxon>
        <taxon>Actinomycetes</taxon>
        <taxon>Micromonosporales</taxon>
        <taxon>Micromonosporaceae</taxon>
        <taxon>Dactylosporangium</taxon>
    </lineage>
</organism>
<dbReference type="Gene3D" id="3.40.50.720">
    <property type="entry name" value="NAD(P)-binding Rossmann-like Domain"/>
    <property type="match status" value="1"/>
</dbReference>
<dbReference type="PANTHER" id="PTHR43162">
    <property type="match status" value="1"/>
</dbReference>
<feature type="domain" description="NAD(P)-binding" evidence="1">
    <location>
        <begin position="15"/>
        <end position="202"/>
    </location>
</feature>
<dbReference type="EMBL" id="BONQ01000056">
    <property type="protein sequence ID" value="GIG45848.1"/>
    <property type="molecule type" value="Genomic_DNA"/>
</dbReference>